<evidence type="ECO:0000313" key="5">
    <source>
        <dbReference type="EMBL" id="CAA0814995.1"/>
    </source>
</evidence>
<keyword evidence="3" id="KW-0547">Nucleotide-binding</keyword>
<keyword evidence="6" id="KW-1185">Reference proteome</keyword>
<dbReference type="Gene3D" id="1.10.287.890">
    <property type="entry name" value="Crystal structure of tRNA isopentenylpyrophosphate transferase (bh2366) domain"/>
    <property type="match status" value="1"/>
</dbReference>
<accession>A0A9N7MSV1</accession>
<dbReference type="PANTHER" id="PTHR11088:SF82">
    <property type="entry name" value="TRNA DIMETHYLALLYLTRANSFERASE 2"/>
    <property type="match status" value="1"/>
</dbReference>
<dbReference type="GO" id="GO:0052381">
    <property type="term" value="F:tRNA dimethylallyltransferase activity"/>
    <property type="evidence" value="ECO:0007669"/>
    <property type="project" value="TreeGrafter"/>
</dbReference>
<dbReference type="PANTHER" id="PTHR11088">
    <property type="entry name" value="TRNA DIMETHYLALLYLTRANSFERASE"/>
    <property type="match status" value="1"/>
</dbReference>
<dbReference type="AlphaFoldDB" id="A0A9N7MSV1"/>
<protein>
    <submittedName>
        <fullName evidence="5">tRNA dimethylallyltransferase 2</fullName>
    </submittedName>
</protein>
<keyword evidence="2" id="KW-0203">Cytokinin biosynthesis</keyword>
<dbReference type="EMBL" id="CACSLK010012233">
    <property type="protein sequence ID" value="CAA0814995.1"/>
    <property type="molecule type" value="Genomic_DNA"/>
</dbReference>
<sequence>ALVSRFLLDDHAENLEENFSPDFPVDNEEVDFQLGPSNENCDYTYSRLKDLDPVAANRIHPNDQRKINQYLSLYSRLGVLPSKLFQEDAMQDWGRADNLRYYCCFICLDASLPELDQYVNRRVDQMVSTGLLEEVRDIYNLDADYTRGLRQAIGVREFDEFLRYWNSECLRQSSECLGVSKHNMLQVLDSSSEDQLKITLVEAIERVKLNTRRLIRRQ</sequence>
<dbReference type="OrthoDB" id="775260at2759"/>
<evidence type="ECO:0000256" key="1">
    <source>
        <dbReference type="ARBA" id="ARBA00022679"/>
    </source>
</evidence>
<proteinExistence type="predicted"/>
<evidence type="ECO:0000256" key="3">
    <source>
        <dbReference type="ARBA" id="ARBA00022741"/>
    </source>
</evidence>
<dbReference type="GO" id="GO:0005739">
    <property type="term" value="C:mitochondrion"/>
    <property type="evidence" value="ECO:0007669"/>
    <property type="project" value="TreeGrafter"/>
</dbReference>
<dbReference type="GO" id="GO:0009691">
    <property type="term" value="P:cytokinin biosynthetic process"/>
    <property type="evidence" value="ECO:0007669"/>
    <property type="project" value="UniProtKB-KW"/>
</dbReference>
<evidence type="ECO:0000256" key="2">
    <source>
        <dbReference type="ARBA" id="ARBA00022712"/>
    </source>
</evidence>
<name>A0A9N7MSV1_STRHE</name>
<dbReference type="Gene3D" id="1.10.20.140">
    <property type="match status" value="1"/>
</dbReference>
<feature type="non-terminal residue" evidence="5">
    <location>
        <position position="1"/>
    </location>
</feature>
<dbReference type="InterPro" id="IPR039657">
    <property type="entry name" value="Dimethylallyltransferase"/>
</dbReference>
<organism evidence="5 6">
    <name type="scientific">Striga hermonthica</name>
    <name type="common">Purple witchweed</name>
    <name type="synonym">Buchnera hermonthica</name>
    <dbReference type="NCBI Taxonomy" id="68872"/>
    <lineage>
        <taxon>Eukaryota</taxon>
        <taxon>Viridiplantae</taxon>
        <taxon>Streptophyta</taxon>
        <taxon>Embryophyta</taxon>
        <taxon>Tracheophyta</taxon>
        <taxon>Spermatophyta</taxon>
        <taxon>Magnoliopsida</taxon>
        <taxon>eudicotyledons</taxon>
        <taxon>Gunneridae</taxon>
        <taxon>Pentapetalae</taxon>
        <taxon>asterids</taxon>
        <taxon>lamiids</taxon>
        <taxon>Lamiales</taxon>
        <taxon>Orobanchaceae</taxon>
        <taxon>Buchnereae</taxon>
        <taxon>Striga</taxon>
    </lineage>
</organism>
<reference evidence="5" key="1">
    <citation type="submission" date="2019-12" db="EMBL/GenBank/DDBJ databases">
        <authorList>
            <person name="Scholes J."/>
        </authorList>
    </citation>
    <scope>NUCLEOTIDE SEQUENCE</scope>
</reference>
<evidence type="ECO:0000256" key="4">
    <source>
        <dbReference type="ARBA" id="ARBA00022840"/>
    </source>
</evidence>
<gene>
    <name evidence="5" type="ORF">SHERM_15149</name>
</gene>
<keyword evidence="1" id="KW-0808">Transferase</keyword>
<dbReference type="Pfam" id="PF01715">
    <property type="entry name" value="IPPT"/>
    <property type="match status" value="1"/>
</dbReference>
<comment type="caution">
    <text evidence="5">The sequence shown here is derived from an EMBL/GenBank/DDBJ whole genome shotgun (WGS) entry which is preliminary data.</text>
</comment>
<dbReference type="GO" id="GO:0006400">
    <property type="term" value="P:tRNA modification"/>
    <property type="evidence" value="ECO:0007669"/>
    <property type="project" value="TreeGrafter"/>
</dbReference>
<keyword evidence="4" id="KW-0067">ATP-binding</keyword>
<dbReference type="GO" id="GO:0005524">
    <property type="term" value="F:ATP binding"/>
    <property type="evidence" value="ECO:0007669"/>
    <property type="project" value="UniProtKB-KW"/>
</dbReference>
<dbReference type="Proteomes" id="UP001153555">
    <property type="component" value="Unassembled WGS sequence"/>
</dbReference>
<evidence type="ECO:0000313" key="6">
    <source>
        <dbReference type="Proteomes" id="UP001153555"/>
    </source>
</evidence>
<feature type="non-terminal residue" evidence="5">
    <location>
        <position position="218"/>
    </location>
</feature>